<dbReference type="InterPro" id="IPR023606">
    <property type="entry name" value="CoA-Trfase_III_dom_1_sf"/>
</dbReference>
<dbReference type="InterPro" id="IPR050483">
    <property type="entry name" value="CoA-transferase_III_domain"/>
</dbReference>
<keyword evidence="1 2" id="KW-0808">Transferase</keyword>
<dbReference type="Proteomes" id="UP000318405">
    <property type="component" value="Unassembled WGS sequence"/>
</dbReference>
<accession>A0A556ACB7</accession>
<dbReference type="GO" id="GO:0008410">
    <property type="term" value="F:CoA-transferase activity"/>
    <property type="evidence" value="ECO:0007669"/>
    <property type="project" value="TreeGrafter"/>
</dbReference>
<dbReference type="PANTHER" id="PTHR48207:SF3">
    <property type="entry name" value="SUCCINATE--HYDROXYMETHYLGLUTARATE COA-TRANSFERASE"/>
    <property type="match status" value="1"/>
</dbReference>
<keyword evidence="3" id="KW-1185">Reference proteome</keyword>
<organism evidence="2 3">
    <name type="scientific">Verticiella sediminum</name>
    <dbReference type="NCBI Taxonomy" id="1247510"/>
    <lineage>
        <taxon>Bacteria</taxon>
        <taxon>Pseudomonadati</taxon>
        <taxon>Pseudomonadota</taxon>
        <taxon>Betaproteobacteria</taxon>
        <taxon>Burkholderiales</taxon>
        <taxon>Alcaligenaceae</taxon>
        <taxon>Verticiella</taxon>
    </lineage>
</organism>
<comment type="caution">
    <text evidence="2">The sequence shown here is derived from an EMBL/GenBank/DDBJ whole genome shotgun (WGS) entry which is preliminary data.</text>
</comment>
<dbReference type="InterPro" id="IPR044855">
    <property type="entry name" value="CoA-Trfase_III_dom3_sf"/>
</dbReference>
<evidence type="ECO:0000313" key="3">
    <source>
        <dbReference type="Proteomes" id="UP000318405"/>
    </source>
</evidence>
<name>A0A556ACB7_9BURK</name>
<dbReference type="Pfam" id="PF02515">
    <property type="entry name" value="CoA_transf_3"/>
    <property type="match status" value="1"/>
</dbReference>
<evidence type="ECO:0000256" key="1">
    <source>
        <dbReference type="ARBA" id="ARBA00022679"/>
    </source>
</evidence>
<protein>
    <submittedName>
        <fullName evidence="2">CoA transferase</fullName>
    </submittedName>
</protein>
<evidence type="ECO:0000313" key="2">
    <source>
        <dbReference type="EMBL" id="TSH90531.1"/>
    </source>
</evidence>
<reference evidence="2 3" key="1">
    <citation type="submission" date="2019-07" db="EMBL/GenBank/DDBJ databases">
        <title>Qingshengfaniella alkalisoli gen. nov., sp. nov., isolated from saline soil.</title>
        <authorList>
            <person name="Xu L."/>
            <person name="Huang X.-X."/>
            <person name="Sun J.-Q."/>
        </authorList>
    </citation>
    <scope>NUCLEOTIDE SEQUENCE [LARGE SCALE GENOMIC DNA]</scope>
    <source>
        <strain evidence="2 3">DSM 27279</strain>
    </source>
</reference>
<sequence>MMSAFPGRPLDNVRILDLSRVLAGPWCTQLMADFGADVIKVERPGAGDDTRSWGPPFVDQGDGERVAAYFCCANRGKKSVALDIGNPAHRDAIIELAGRVDVVVENFKTGTLERYGLGYEALRRRNPRLVYCSITGYGKTGPYADRPGYDAVLQGVAGLMSVTGEKDGEPGAGPQKVGVPLTDILTGVYAAYGIVTALWERERSGEGQRIDLSLLDVLVTSMATLAVPYFASGVVPTRQGNTHASVVPSDIFACADGPILVTVGNDAQFRKLCQALAASDLAADERYATNEGRVRHREALVCALRELMAHRQRLPLIQALSDAGVPAGPLNDLRQTFADPQVQHAGLTVDFPLGQGAGGQVKVLGSPLKFSRTPAQYDRPPPGLGEHTEAVMAALSHGREGA</sequence>
<dbReference type="AlphaFoldDB" id="A0A556ACB7"/>
<dbReference type="SUPFAM" id="SSF89796">
    <property type="entry name" value="CoA-transferase family III (CaiB/BaiF)"/>
    <property type="match status" value="1"/>
</dbReference>
<dbReference type="OrthoDB" id="8680314at2"/>
<gene>
    <name evidence="2" type="ORF">FOZ76_22235</name>
</gene>
<proteinExistence type="predicted"/>
<dbReference type="PANTHER" id="PTHR48207">
    <property type="entry name" value="SUCCINATE--HYDROXYMETHYLGLUTARATE COA-TRANSFERASE"/>
    <property type="match status" value="1"/>
</dbReference>
<dbReference type="InterPro" id="IPR003673">
    <property type="entry name" value="CoA-Trfase_fam_III"/>
</dbReference>
<dbReference type="Gene3D" id="3.40.50.10540">
    <property type="entry name" value="Crotonobetainyl-coa:carnitine coa-transferase, domain 1"/>
    <property type="match status" value="1"/>
</dbReference>
<dbReference type="EMBL" id="VLTJ01000039">
    <property type="protein sequence ID" value="TSH90531.1"/>
    <property type="molecule type" value="Genomic_DNA"/>
</dbReference>
<dbReference type="Gene3D" id="3.30.1540.10">
    <property type="entry name" value="formyl-coa transferase, domain 3"/>
    <property type="match status" value="1"/>
</dbReference>